<organism evidence="2 3">
    <name type="scientific">Haemaphysalis longicornis</name>
    <name type="common">Bush tick</name>
    <dbReference type="NCBI Taxonomy" id="44386"/>
    <lineage>
        <taxon>Eukaryota</taxon>
        <taxon>Metazoa</taxon>
        <taxon>Ecdysozoa</taxon>
        <taxon>Arthropoda</taxon>
        <taxon>Chelicerata</taxon>
        <taxon>Arachnida</taxon>
        <taxon>Acari</taxon>
        <taxon>Parasitiformes</taxon>
        <taxon>Ixodida</taxon>
        <taxon>Ixodoidea</taxon>
        <taxon>Ixodidae</taxon>
        <taxon>Haemaphysalinae</taxon>
        <taxon>Haemaphysalis</taxon>
    </lineage>
</organism>
<proteinExistence type="predicted"/>
<dbReference type="OrthoDB" id="6493154at2759"/>
<comment type="caution">
    <text evidence="2">The sequence shown here is derived from an EMBL/GenBank/DDBJ whole genome shotgun (WGS) entry which is preliminary data.</text>
</comment>
<feature type="coiled-coil region" evidence="1">
    <location>
        <begin position="2"/>
        <end position="57"/>
    </location>
</feature>
<keyword evidence="1" id="KW-0175">Coiled coil</keyword>
<dbReference type="PANTHER" id="PTHR11505">
    <property type="entry name" value="L1 TRANSPOSABLE ELEMENT-RELATED"/>
    <property type="match status" value="1"/>
</dbReference>
<dbReference type="InterPro" id="IPR004244">
    <property type="entry name" value="Transposase_22"/>
</dbReference>
<dbReference type="EMBL" id="JABSTR010000001">
    <property type="protein sequence ID" value="KAH9359706.1"/>
    <property type="molecule type" value="Genomic_DNA"/>
</dbReference>
<reference evidence="2 3" key="1">
    <citation type="journal article" date="2020" name="Cell">
        <title>Large-Scale Comparative Analyses of Tick Genomes Elucidate Their Genetic Diversity and Vector Capacities.</title>
        <authorList>
            <consortium name="Tick Genome and Microbiome Consortium (TIGMIC)"/>
            <person name="Jia N."/>
            <person name="Wang J."/>
            <person name="Shi W."/>
            <person name="Du L."/>
            <person name="Sun Y."/>
            <person name="Zhan W."/>
            <person name="Jiang J.F."/>
            <person name="Wang Q."/>
            <person name="Zhang B."/>
            <person name="Ji P."/>
            <person name="Bell-Sakyi L."/>
            <person name="Cui X.M."/>
            <person name="Yuan T.T."/>
            <person name="Jiang B.G."/>
            <person name="Yang W.F."/>
            <person name="Lam T.T."/>
            <person name="Chang Q.C."/>
            <person name="Ding S.J."/>
            <person name="Wang X.J."/>
            <person name="Zhu J.G."/>
            <person name="Ruan X.D."/>
            <person name="Zhao L."/>
            <person name="Wei J.T."/>
            <person name="Ye R.Z."/>
            <person name="Que T.C."/>
            <person name="Du C.H."/>
            <person name="Zhou Y.H."/>
            <person name="Cheng J.X."/>
            <person name="Dai P.F."/>
            <person name="Guo W.B."/>
            <person name="Han X.H."/>
            <person name="Huang E.J."/>
            <person name="Li L.F."/>
            <person name="Wei W."/>
            <person name="Gao Y.C."/>
            <person name="Liu J.Z."/>
            <person name="Shao H.Z."/>
            <person name="Wang X."/>
            <person name="Wang C.C."/>
            <person name="Yang T.C."/>
            <person name="Huo Q.B."/>
            <person name="Li W."/>
            <person name="Chen H.Y."/>
            <person name="Chen S.E."/>
            <person name="Zhou L.G."/>
            <person name="Ni X.B."/>
            <person name="Tian J.H."/>
            <person name="Sheng Y."/>
            <person name="Liu T."/>
            <person name="Pan Y.S."/>
            <person name="Xia L.Y."/>
            <person name="Li J."/>
            <person name="Zhao F."/>
            <person name="Cao W.C."/>
        </authorList>
    </citation>
    <scope>NUCLEOTIDE SEQUENCE [LARGE SCALE GENOMIC DNA]</scope>
    <source>
        <strain evidence="2">HaeL-2018</strain>
    </source>
</reference>
<dbReference type="OMA" id="HNRAETW"/>
<protein>
    <recommendedName>
        <fullName evidence="4">Endonuclease-reverse transcriptase</fullName>
    </recommendedName>
</protein>
<evidence type="ECO:0008006" key="4">
    <source>
        <dbReference type="Google" id="ProtNLM"/>
    </source>
</evidence>
<evidence type="ECO:0000313" key="3">
    <source>
        <dbReference type="Proteomes" id="UP000821853"/>
    </source>
</evidence>
<evidence type="ECO:0000313" key="2">
    <source>
        <dbReference type="EMBL" id="KAH9359706.1"/>
    </source>
</evidence>
<name>A0A9J6F9P0_HAELO</name>
<dbReference type="AlphaFoldDB" id="A0A9J6F9P0"/>
<sequence length="194" mass="22749">MITEINEKLGKTKQEIEGLNKSASEQANAITSLTQRVKDLQSRNNRLENRSRQQNHVFYGVDDHNRAETWEQSENLITTICKEELEIDLHSIQKAHRVGRYTESGKRPIVVNFPSYKEKRSVLTNAKKFKGSPYSVDQDYSPETRDIRKRLWEYAKAKRTDKDEVKLKGDRIVINGQAFVWDKEKEEVVQVRKR</sequence>
<gene>
    <name evidence="2" type="ORF">HPB48_000684</name>
</gene>
<dbReference type="Gene3D" id="3.30.70.1820">
    <property type="entry name" value="L1 transposable element, RRM domain"/>
    <property type="match status" value="1"/>
</dbReference>
<dbReference type="Proteomes" id="UP000821853">
    <property type="component" value="Chromosome 1"/>
</dbReference>
<accession>A0A9J6F9P0</accession>
<keyword evidence="3" id="KW-1185">Reference proteome</keyword>
<dbReference type="VEuPathDB" id="VectorBase:HLOH_056845"/>
<evidence type="ECO:0000256" key="1">
    <source>
        <dbReference type="SAM" id="Coils"/>
    </source>
</evidence>